<protein>
    <submittedName>
        <fullName evidence="1">Uncharacterized protein</fullName>
    </submittedName>
</protein>
<dbReference type="Proteomes" id="UP000002037">
    <property type="component" value="Unassembled WGS sequence"/>
</dbReference>
<evidence type="ECO:0000313" key="2">
    <source>
        <dbReference type="Proteomes" id="UP000002037"/>
    </source>
</evidence>
<name>C5M488_CANTT</name>
<accession>C5M488</accession>
<dbReference type="GeneID" id="8300618"/>
<gene>
    <name evidence="1" type="ORF">CTRG_00877</name>
</gene>
<keyword evidence="2" id="KW-1185">Reference proteome</keyword>
<dbReference type="AlphaFoldDB" id="C5M488"/>
<proteinExistence type="predicted"/>
<evidence type="ECO:0000313" key="1">
    <source>
        <dbReference type="EMBL" id="EER36138.1"/>
    </source>
</evidence>
<organism evidence="1 2">
    <name type="scientific">Candida tropicalis (strain ATCC MYA-3404 / T1)</name>
    <name type="common">Yeast</name>
    <dbReference type="NCBI Taxonomy" id="294747"/>
    <lineage>
        <taxon>Eukaryota</taxon>
        <taxon>Fungi</taxon>
        <taxon>Dikarya</taxon>
        <taxon>Ascomycota</taxon>
        <taxon>Saccharomycotina</taxon>
        <taxon>Pichiomycetes</taxon>
        <taxon>Debaryomycetaceae</taxon>
        <taxon>Candida/Lodderomyces clade</taxon>
        <taxon>Candida</taxon>
    </lineage>
</organism>
<dbReference type="EMBL" id="GG692395">
    <property type="protein sequence ID" value="EER36138.1"/>
    <property type="molecule type" value="Genomic_DNA"/>
</dbReference>
<reference evidence="1 2" key="1">
    <citation type="journal article" date="2009" name="Nature">
        <title>Evolution of pathogenicity and sexual reproduction in eight Candida genomes.</title>
        <authorList>
            <person name="Butler G."/>
            <person name="Rasmussen M.D."/>
            <person name="Lin M.F."/>
            <person name="Santos M.A."/>
            <person name="Sakthikumar S."/>
            <person name="Munro C.A."/>
            <person name="Rheinbay E."/>
            <person name="Grabherr M."/>
            <person name="Forche A."/>
            <person name="Reedy J.L."/>
            <person name="Agrafioti I."/>
            <person name="Arnaud M.B."/>
            <person name="Bates S."/>
            <person name="Brown A.J."/>
            <person name="Brunke S."/>
            <person name="Costanzo M.C."/>
            <person name="Fitzpatrick D.A."/>
            <person name="de Groot P.W."/>
            <person name="Harris D."/>
            <person name="Hoyer L.L."/>
            <person name="Hube B."/>
            <person name="Klis F.M."/>
            <person name="Kodira C."/>
            <person name="Lennard N."/>
            <person name="Logue M.E."/>
            <person name="Martin R."/>
            <person name="Neiman A.M."/>
            <person name="Nikolaou E."/>
            <person name="Quail M.A."/>
            <person name="Quinn J."/>
            <person name="Santos M.C."/>
            <person name="Schmitzberger F.F."/>
            <person name="Sherlock G."/>
            <person name="Shah P."/>
            <person name="Silverstein K.A."/>
            <person name="Skrzypek M.S."/>
            <person name="Soll D."/>
            <person name="Staggs R."/>
            <person name="Stansfield I."/>
            <person name="Stumpf M.P."/>
            <person name="Sudbery P.E."/>
            <person name="Srikantha T."/>
            <person name="Zeng Q."/>
            <person name="Berman J."/>
            <person name="Berriman M."/>
            <person name="Heitman J."/>
            <person name="Gow N.A."/>
            <person name="Lorenz M.C."/>
            <person name="Birren B.W."/>
            <person name="Kellis M."/>
            <person name="Cuomo C.A."/>
        </authorList>
    </citation>
    <scope>NUCLEOTIDE SEQUENCE [LARGE SCALE GENOMIC DNA]</scope>
    <source>
        <strain evidence="2">ATCC MYA-3404 / T1</strain>
    </source>
</reference>
<sequence length="144" mass="16817">MVIQRQCIQWTNCFHTQTLIRCNVQCIMFRSSNTHTISKISYIWFGNTVRFTITHRGPIPTGRLPLIMFIPFFKLFKSDVVHFTNVITVNVPAIWNIDITEVFGILENTHWIITTFTIIGFSHTNLITFGKQSTIKNIQMIPWI</sequence>
<dbReference type="VEuPathDB" id="FungiDB:CTRG_00877"/>
<dbReference type="RefSeq" id="XP_002546096.1">
    <property type="nucleotide sequence ID" value="XM_002546050.1"/>
</dbReference>
<dbReference type="KEGG" id="ctp:CTRG_00877"/>
<dbReference type="HOGENOM" id="CLU_1796219_0_0_1"/>